<dbReference type="Pfam" id="PF00535">
    <property type="entry name" value="Glycos_transf_2"/>
    <property type="match status" value="1"/>
</dbReference>
<evidence type="ECO:0000313" key="3">
    <source>
        <dbReference type="Proteomes" id="UP000649232"/>
    </source>
</evidence>
<evidence type="ECO:0000259" key="1">
    <source>
        <dbReference type="Pfam" id="PF00535"/>
    </source>
</evidence>
<organism evidence="2 3">
    <name type="scientific">Paraglaciecola chathamensis</name>
    <dbReference type="NCBI Taxonomy" id="368405"/>
    <lineage>
        <taxon>Bacteria</taxon>
        <taxon>Pseudomonadati</taxon>
        <taxon>Pseudomonadota</taxon>
        <taxon>Gammaproteobacteria</taxon>
        <taxon>Alteromonadales</taxon>
        <taxon>Alteromonadaceae</taxon>
        <taxon>Paraglaciecola</taxon>
    </lineage>
</organism>
<evidence type="ECO:0000313" key="2">
    <source>
        <dbReference type="EMBL" id="MBJ2135946.1"/>
    </source>
</evidence>
<dbReference type="SUPFAM" id="SSF53448">
    <property type="entry name" value="Nucleotide-diphospho-sugar transferases"/>
    <property type="match status" value="1"/>
</dbReference>
<dbReference type="InterPro" id="IPR029044">
    <property type="entry name" value="Nucleotide-diphossugar_trans"/>
</dbReference>
<feature type="domain" description="Glycosyltransferase 2-like" evidence="1">
    <location>
        <begin position="7"/>
        <end position="116"/>
    </location>
</feature>
<sequence>MNNPFITIVLPTRDRSDFVPIVLKFLQNQTFVDFEVIVSDNGVTDLCLEKIKPFLTDTRFKYKRPPNPMNMTDHWNFAIEGALGEYISIFNEKFFLRKDALQTIYDAFIEYTPDLISWNYEWLGEPTFSNGIITGDYHPTNAPVETKTFIPSEYLTSHFDIKYPLSGNNVRDFLESRYGRIYGGCVRRNVIATVIRKYKKVFHPLSPDYTSQFLFLNETKFGVHIGQSLMLHVVFAAISNGMNTTNNFDKVKSFVSDSGLDIEDYKNSDPLPGFCIGSTYSIARDLYLLKSIVFEGVIKEQQINILALCFYANKELAEMTELGISERAQQQAILDRTIANFSKEQHQYFLKIPQIAQEKKQNRWPEYLYASNFKHLGVRKSHQVLLDLSAKELAAMHWCEKVMPPKHKSIFSERATLEQAVDYLYDYNKYSCKFLGIK</sequence>
<dbReference type="RefSeq" id="WP_198823985.1">
    <property type="nucleotide sequence ID" value="NZ_JAEILT010000006.1"/>
</dbReference>
<proteinExistence type="predicted"/>
<dbReference type="Proteomes" id="UP000649232">
    <property type="component" value="Unassembled WGS sequence"/>
</dbReference>
<protein>
    <submittedName>
        <fullName evidence="2">Glycosyltransferase</fullName>
    </submittedName>
</protein>
<comment type="caution">
    <text evidence="2">The sequence shown here is derived from an EMBL/GenBank/DDBJ whole genome shotgun (WGS) entry which is preliminary data.</text>
</comment>
<dbReference type="CDD" id="cd00761">
    <property type="entry name" value="Glyco_tranf_GTA_type"/>
    <property type="match status" value="1"/>
</dbReference>
<name>A0ABS0WBX6_9ALTE</name>
<accession>A0ABS0WBX6</accession>
<reference evidence="2 3" key="1">
    <citation type="submission" date="2020-12" db="EMBL/GenBank/DDBJ databases">
        <title>Draft genome sequences of nine environmental bacterial isolates colonizing plastic.</title>
        <authorList>
            <person name="Borre I."/>
            <person name="Sonnenschein E.C."/>
        </authorList>
    </citation>
    <scope>NUCLEOTIDE SEQUENCE [LARGE SCALE GENOMIC DNA]</scope>
    <source>
        <strain evidence="2 3">IB30</strain>
    </source>
</reference>
<dbReference type="InterPro" id="IPR001173">
    <property type="entry name" value="Glyco_trans_2-like"/>
</dbReference>
<dbReference type="EMBL" id="JAEILT010000006">
    <property type="protein sequence ID" value="MBJ2135946.1"/>
    <property type="molecule type" value="Genomic_DNA"/>
</dbReference>
<dbReference type="Gene3D" id="3.90.550.10">
    <property type="entry name" value="Spore Coat Polysaccharide Biosynthesis Protein SpsA, Chain A"/>
    <property type="match status" value="1"/>
</dbReference>
<gene>
    <name evidence="2" type="ORF">JEU11_05735</name>
</gene>